<evidence type="ECO:0000313" key="3">
    <source>
        <dbReference type="EMBL" id="CAH2106405.1"/>
    </source>
</evidence>
<proteinExistence type="predicted"/>
<keyword evidence="4" id="KW-1185">Reference proteome</keyword>
<dbReference type="CDD" id="cd01650">
    <property type="entry name" value="RT_nLTR_like"/>
    <property type="match status" value="1"/>
</dbReference>
<dbReference type="InterPro" id="IPR043502">
    <property type="entry name" value="DNA/RNA_pol_sf"/>
</dbReference>
<dbReference type="PROSITE" id="PS50878">
    <property type="entry name" value="RT_POL"/>
    <property type="match status" value="1"/>
</dbReference>
<dbReference type="AlphaFoldDB" id="A0AAU9V9H9"/>
<accession>A0AAU9V9H9</accession>
<dbReference type="EMBL" id="CAKOGL010000029">
    <property type="protein sequence ID" value="CAH2106405.1"/>
    <property type="molecule type" value="Genomic_DNA"/>
</dbReference>
<organism evidence="3 4">
    <name type="scientific">Euphydryas editha</name>
    <name type="common">Edith's checkerspot</name>
    <dbReference type="NCBI Taxonomy" id="104508"/>
    <lineage>
        <taxon>Eukaryota</taxon>
        <taxon>Metazoa</taxon>
        <taxon>Ecdysozoa</taxon>
        <taxon>Arthropoda</taxon>
        <taxon>Hexapoda</taxon>
        <taxon>Insecta</taxon>
        <taxon>Pterygota</taxon>
        <taxon>Neoptera</taxon>
        <taxon>Endopterygota</taxon>
        <taxon>Lepidoptera</taxon>
        <taxon>Glossata</taxon>
        <taxon>Ditrysia</taxon>
        <taxon>Papilionoidea</taxon>
        <taxon>Nymphalidae</taxon>
        <taxon>Nymphalinae</taxon>
        <taxon>Euphydryas</taxon>
    </lineage>
</organism>
<feature type="domain" description="Reverse transcriptase" evidence="2">
    <location>
        <begin position="47"/>
        <end position="317"/>
    </location>
</feature>
<dbReference type="Pfam" id="PF00078">
    <property type="entry name" value="RVT_1"/>
    <property type="match status" value="1"/>
</dbReference>
<protein>
    <recommendedName>
        <fullName evidence="2">Reverse transcriptase domain-containing protein</fullName>
    </recommendedName>
</protein>
<dbReference type="SUPFAM" id="SSF56672">
    <property type="entry name" value="DNA/RNA polymerases"/>
    <property type="match status" value="1"/>
</dbReference>
<evidence type="ECO:0000313" key="4">
    <source>
        <dbReference type="Proteomes" id="UP001153954"/>
    </source>
</evidence>
<name>A0AAU9V9H9_EUPED</name>
<feature type="region of interest" description="Disordered" evidence="1">
    <location>
        <begin position="444"/>
        <end position="483"/>
    </location>
</feature>
<gene>
    <name evidence="3" type="ORF">EEDITHA_LOCUS20543</name>
</gene>
<dbReference type="InterPro" id="IPR000477">
    <property type="entry name" value="RT_dom"/>
</dbReference>
<evidence type="ECO:0000256" key="1">
    <source>
        <dbReference type="SAM" id="MobiDB-lite"/>
    </source>
</evidence>
<comment type="caution">
    <text evidence="3">The sequence shown here is derived from an EMBL/GenBank/DDBJ whole genome shotgun (WGS) entry which is preliminary data.</text>
</comment>
<dbReference type="GO" id="GO:0071897">
    <property type="term" value="P:DNA biosynthetic process"/>
    <property type="evidence" value="ECO:0007669"/>
    <property type="project" value="UniProtKB-ARBA"/>
</dbReference>
<feature type="compositionally biased region" description="Acidic residues" evidence="1">
    <location>
        <begin position="470"/>
        <end position="483"/>
    </location>
</feature>
<sequence length="483" mass="54802">MITPLELRKTIQRLPKRKAPGKDGITNATLTKLPKNCIQAITTLYNGILQTGHFPEAWKQGRVIVIPKPGKDKRLPSSYRPITLLSHVAKLFERLLLRRLVPHLPLREEQFGFRSDHSTTLQLARVINHLASEYNNKRCTVGVFLDMEKAFDRVWHEGLLAKLIRTTTPPALIKIIASFLKGRSFYVSLEGADSQPRLIQAGVPQGSCLSPLLYAAYTDDIPTLRDHLREGEKDVMLALYADDSAYFASSYHQIVATNQMQRLLDLLPEWLDRWRMAVNVGKTAALLTGGARPLRQLTLRGQDVEWKTSVRYLGCHFDRKLRMIPTVDQMVHQAAAARSKLHSLLTSRLPLRLKLKIYGAYVRSRLTYAAPAWYALCSANQARRMQIQQNRCLRLIVGAPRYVKNDVIHRDTKTPTVEEYVRRLARTLFARADNSACTHLHGIAPLHARPPDGRPLPRELLLSTSGPNTDIDDNENQEEEDAE</sequence>
<evidence type="ECO:0000259" key="2">
    <source>
        <dbReference type="PROSITE" id="PS50878"/>
    </source>
</evidence>
<dbReference type="Proteomes" id="UP001153954">
    <property type="component" value="Unassembled WGS sequence"/>
</dbReference>
<dbReference type="PANTHER" id="PTHR19446">
    <property type="entry name" value="REVERSE TRANSCRIPTASES"/>
    <property type="match status" value="1"/>
</dbReference>
<reference evidence="3" key="1">
    <citation type="submission" date="2022-03" db="EMBL/GenBank/DDBJ databases">
        <authorList>
            <person name="Tunstrom K."/>
        </authorList>
    </citation>
    <scope>NUCLEOTIDE SEQUENCE</scope>
</reference>